<dbReference type="GeneID" id="93360679"/>
<dbReference type="EMBL" id="CP028956">
    <property type="protein sequence ID" value="AWC95366.1"/>
    <property type="molecule type" value="Genomic_DNA"/>
</dbReference>
<dbReference type="EMBL" id="ABKJEP030000068">
    <property type="protein sequence ID" value="EMO9458046.1"/>
    <property type="molecule type" value="Genomic_DNA"/>
</dbReference>
<organism evidence="4 7">
    <name type="scientific">Morganella morganii</name>
    <name type="common">Proteus morganii</name>
    <dbReference type="NCBI Taxonomy" id="582"/>
    <lineage>
        <taxon>Bacteria</taxon>
        <taxon>Pseudomonadati</taxon>
        <taxon>Pseudomonadota</taxon>
        <taxon>Gammaproteobacteria</taxon>
        <taxon>Enterobacterales</taxon>
        <taxon>Morganellaceae</taxon>
        <taxon>Morganella</taxon>
    </lineage>
</organism>
<reference evidence="3" key="4">
    <citation type="submission" date="2024-02" db="EMBL/GenBank/DDBJ databases">
        <authorList>
            <consortium name="Clinical and Environmental Microbiology Branch: Whole genome sequencing antimicrobial resistance pathogens in the healthcare setting"/>
        </authorList>
    </citation>
    <scope>NUCLEOTIDE SEQUENCE</scope>
    <source>
        <strain evidence="3">2023KU-00017</strain>
    </source>
</reference>
<evidence type="ECO:0000313" key="6">
    <source>
        <dbReference type="Proteomes" id="UP000244682"/>
    </source>
</evidence>
<evidence type="ECO:0000313" key="5">
    <source>
        <dbReference type="EMBL" id="MDS0896923.1"/>
    </source>
</evidence>
<protein>
    <submittedName>
        <fullName evidence="3">DUF5339 domain-containing protein</fullName>
    </submittedName>
</protein>
<keyword evidence="1" id="KW-0732">Signal</keyword>
<evidence type="ECO:0000313" key="3">
    <source>
        <dbReference type="EMBL" id="EMO9458046.1"/>
    </source>
</evidence>
<dbReference type="Pfam" id="PF17274">
    <property type="entry name" value="DUF5339"/>
    <property type="match status" value="1"/>
</dbReference>
<dbReference type="EMBL" id="JAPKIY010000003">
    <property type="protein sequence ID" value="MDS0896923.1"/>
    <property type="molecule type" value="Genomic_DNA"/>
</dbReference>
<dbReference type="OrthoDB" id="6455329at2"/>
<gene>
    <name evidence="2" type="ORF">AM380_17855</name>
    <name evidence="4" type="ORF">CYG68_12645</name>
    <name evidence="5" type="ORF">OSC06_02985</name>
    <name evidence="3" type="ORF">PN925_003453</name>
</gene>
<evidence type="ECO:0000256" key="1">
    <source>
        <dbReference type="SAM" id="SignalP"/>
    </source>
</evidence>
<dbReference type="Proteomes" id="UP000244682">
    <property type="component" value="Chromosome"/>
</dbReference>
<dbReference type="AlphaFoldDB" id="A0A0A5SKX5"/>
<reference evidence="4" key="1">
    <citation type="submission" date="2017-12" db="EMBL/GenBank/DDBJ databases">
        <title>Genome sequencing and analysis.</title>
        <authorList>
            <person name="Huang Y.-T."/>
        </authorList>
    </citation>
    <scope>NUCLEOTIDE SEQUENCE</scope>
    <source>
        <strain evidence="4">VGH116</strain>
    </source>
</reference>
<dbReference type="InterPro" id="IPR020493">
    <property type="entry name" value="Uncharacterised_HI0310"/>
</dbReference>
<dbReference type="Proteomes" id="UP001182247">
    <property type="component" value="Unassembled WGS sequence"/>
</dbReference>
<name>A0A0A5SKX5_MORMO</name>
<feature type="chain" id="PRO_5015032724" evidence="1">
    <location>
        <begin position="20"/>
        <end position="97"/>
    </location>
</feature>
<accession>A0A0A5SKX5</accession>
<dbReference type="Proteomes" id="UP000650477">
    <property type="component" value="Unassembled WGS sequence"/>
</dbReference>
<evidence type="ECO:0000313" key="4">
    <source>
        <dbReference type="EMBL" id="MBE8613247.1"/>
    </source>
</evidence>
<proteinExistence type="predicted"/>
<feature type="signal peptide" evidence="1">
    <location>
        <begin position="1"/>
        <end position="19"/>
    </location>
</feature>
<dbReference type="RefSeq" id="WP_004237358.1">
    <property type="nucleotide sequence ID" value="NZ_ABGYJJ040000001.1"/>
</dbReference>
<reference evidence="5" key="3">
    <citation type="submission" date="2023-02" db="EMBL/GenBank/DDBJ databases">
        <title>Detection, antimicrobial susceptibility and genomic characterization of NDM-producing species of Morganellaceae, Yersiniaceae, and Enterobacteriaceae other than Klebsiella.</title>
        <authorList>
            <person name="Camargo C.H."/>
            <person name="Sacchi C.T."/>
            <person name="Campos K.R."/>
        </authorList>
    </citation>
    <scope>NUCLEOTIDE SEQUENCE</scope>
    <source>
        <strain evidence="5">1189_21</strain>
    </source>
</reference>
<dbReference type="EMBL" id="PKLF01000010">
    <property type="protein sequence ID" value="MBE8613247.1"/>
    <property type="molecule type" value="Genomic_DNA"/>
</dbReference>
<reference evidence="2 6" key="2">
    <citation type="submission" date="2018-04" db="EMBL/GenBank/DDBJ databases">
        <title>Whole genome sequencing of Morganella morganii AR_0133.</title>
        <authorList>
            <person name="Conlan S."/>
            <person name="Thomas P.J."/>
            <person name="Mullikin J."/>
            <person name="Frank K.M."/>
            <person name="Segre J.A."/>
        </authorList>
    </citation>
    <scope>NUCLEOTIDE SEQUENCE [LARGE SCALE GENOMIC DNA]</scope>
    <source>
        <strain evidence="2 6">AR_0133</strain>
    </source>
</reference>
<evidence type="ECO:0000313" key="7">
    <source>
        <dbReference type="Proteomes" id="UP000650477"/>
    </source>
</evidence>
<sequence length="97" mass="10612">MKKLTLITLGCLFSVTAFAANASKVCDEYFTEIDEMVKLAEQEAKGDADATAQITAMKQQLETAKTQIKSVPEETQDMACQQGLDALKEFKASMAKQ</sequence>
<evidence type="ECO:0000313" key="2">
    <source>
        <dbReference type="EMBL" id="AWC95366.1"/>
    </source>
</evidence>